<reference evidence="2" key="1">
    <citation type="submission" date="2022-01" db="EMBL/GenBank/DDBJ databases">
        <title>Paenibacillus spongiae sp. nov., isolated from marine sponge.</title>
        <authorList>
            <person name="Li Z."/>
            <person name="Zhang M."/>
        </authorList>
    </citation>
    <scope>NUCLEOTIDE SEQUENCE</scope>
    <source>
        <strain evidence="2">PHS-Z3</strain>
    </source>
</reference>
<dbReference type="InterPro" id="IPR029068">
    <property type="entry name" value="Glyas_Bleomycin-R_OHBP_Dase"/>
</dbReference>
<protein>
    <submittedName>
        <fullName evidence="2">VOC family protein</fullName>
    </submittedName>
</protein>
<dbReference type="PANTHER" id="PTHR34109">
    <property type="entry name" value="BNAUNNG04460D PROTEIN-RELATED"/>
    <property type="match status" value="1"/>
</dbReference>
<evidence type="ECO:0000313" key="3">
    <source>
        <dbReference type="Proteomes" id="UP001057877"/>
    </source>
</evidence>
<feature type="domain" description="VOC" evidence="1">
    <location>
        <begin position="11"/>
        <end position="131"/>
    </location>
</feature>
<dbReference type="PANTHER" id="PTHR34109:SF1">
    <property type="entry name" value="VOC DOMAIN-CONTAINING PROTEIN"/>
    <property type="match status" value="1"/>
</dbReference>
<dbReference type="Gene3D" id="3.10.180.10">
    <property type="entry name" value="2,3-Dihydroxybiphenyl 1,2-Dioxygenase, domain 1"/>
    <property type="match status" value="1"/>
</dbReference>
<dbReference type="InterPro" id="IPR041581">
    <property type="entry name" value="Glyoxalase_6"/>
</dbReference>
<proteinExistence type="predicted"/>
<dbReference type="Proteomes" id="UP001057877">
    <property type="component" value="Chromosome"/>
</dbReference>
<sequence>MSIHKTESELFAARIAPWYSVYNAAAAADFYKAAFDAAELYRLEEDNGKLAVAHLSIKGADFWIQDDPDCSPERVGSGTVRMILTVDDPDALFEQALAAGAAEIAPISEGHGWRIGRIADPFGYHWEIGNPLR</sequence>
<evidence type="ECO:0000313" key="2">
    <source>
        <dbReference type="EMBL" id="UVI30214.1"/>
    </source>
</evidence>
<organism evidence="2 3">
    <name type="scientific">Paenibacillus spongiae</name>
    <dbReference type="NCBI Taxonomy" id="2909671"/>
    <lineage>
        <taxon>Bacteria</taxon>
        <taxon>Bacillati</taxon>
        <taxon>Bacillota</taxon>
        <taxon>Bacilli</taxon>
        <taxon>Bacillales</taxon>
        <taxon>Paenibacillaceae</taxon>
        <taxon>Paenibacillus</taxon>
    </lineage>
</organism>
<accession>A0ABY5S910</accession>
<dbReference type="SUPFAM" id="SSF54593">
    <property type="entry name" value="Glyoxalase/Bleomycin resistance protein/Dihydroxybiphenyl dioxygenase"/>
    <property type="match status" value="1"/>
</dbReference>
<name>A0ABY5S910_9BACL</name>
<dbReference type="PROSITE" id="PS51819">
    <property type="entry name" value="VOC"/>
    <property type="match status" value="1"/>
</dbReference>
<keyword evidence="3" id="KW-1185">Reference proteome</keyword>
<gene>
    <name evidence="2" type="ORF">L1F29_33435</name>
</gene>
<evidence type="ECO:0000259" key="1">
    <source>
        <dbReference type="PROSITE" id="PS51819"/>
    </source>
</evidence>
<dbReference type="EMBL" id="CP091430">
    <property type="protein sequence ID" value="UVI30214.1"/>
    <property type="molecule type" value="Genomic_DNA"/>
</dbReference>
<dbReference type="RefSeq" id="WP_258386284.1">
    <property type="nucleotide sequence ID" value="NZ_CP091430.1"/>
</dbReference>
<dbReference type="InterPro" id="IPR037523">
    <property type="entry name" value="VOC_core"/>
</dbReference>
<dbReference type="Pfam" id="PF18029">
    <property type="entry name" value="Glyoxalase_6"/>
    <property type="match status" value="1"/>
</dbReference>